<dbReference type="AlphaFoldDB" id="A0A6I6J8K0"/>
<gene>
    <name evidence="1" type="ORF">GM415_01660</name>
</gene>
<protein>
    <submittedName>
        <fullName evidence="1">Uncharacterized protein</fullName>
    </submittedName>
</protein>
<sequence length="167" mass="19656">MIRSVSVKSAIKDALKVFQFDQWVRFYFVVEKGEELWIEIPQEVLDALKEDDPDMHRYADLINNAITDYNRSQENVCSYIAGRLDGQKYEQTVLPQVFDNSTFKVEMYIFNVWLKMHEPHLDEEYMDFAGWMEMYDGWNSLDEVKAYRAKLVESGTDPQVPDCTTAQ</sequence>
<reference evidence="1 2" key="1">
    <citation type="submission" date="2019-11" db="EMBL/GenBank/DDBJ databases">
        <authorList>
            <person name="Zheng R.K."/>
            <person name="Sun C.M."/>
        </authorList>
    </citation>
    <scope>NUCLEOTIDE SEQUENCE [LARGE SCALE GENOMIC DNA]</scope>
    <source>
        <strain evidence="1 2">SRB007</strain>
    </source>
</reference>
<name>A0A6I6J8K0_9BACT</name>
<dbReference type="KEGG" id="psel:GM415_01660"/>
<dbReference type="RefSeq" id="WP_158946106.1">
    <property type="nucleotide sequence ID" value="NZ_CP046400.1"/>
</dbReference>
<accession>A0A6I6J8K0</accession>
<proteinExistence type="predicted"/>
<keyword evidence="2" id="KW-1185">Reference proteome</keyword>
<organism evidence="1 2">
    <name type="scientific">Pseudodesulfovibrio cashew</name>
    <dbReference type="NCBI Taxonomy" id="2678688"/>
    <lineage>
        <taxon>Bacteria</taxon>
        <taxon>Pseudomonadati</taxon>
        <taxon>Thermodesulfobacteriota</taxon>
        <taxon>Desulfovibrionia</taxon>
        <taxon>Desulfovibrionales</taxon>
        <taxon>Desulfovibrionaceae</taxon>
    </lineage>
</organism>
<evidence type="ECO:0000313" key="1">
    <source>
        <dbReference type="EMBL" id="QGY38895.1"/>
    </source>
</evidence>
<dbReference type="Proteomes" id="UP000428328">
    <property type="component" value="Chromosome"/>
</dbReference>
<evidence type="ECO:0000313" key="2">
    <source>
        <dbReference type="Proteomes" id="UP000428328"/>
    </source>
</evidence>
<dbReference type="EMBL" id="CP046400">
    <property type="protein sequence ID" value="QGY38895.1"/>
    <property type="molecule type" value="Genomic_DNA"/>
</dbReference>